<dbReference type="Proteomes" id="UP000043764">
    <property type="component" value="Unassembled WGS sequence"/>
</dbReference>
<dbReference type="InterPro" id="IPR017938">
    <property type="entry name" value="Riboflavin_synthase-like_b-brl"/>
</dbReference>
<evidence type="ECO:0000256" key="1">
    <source>
        <dbReference type="ARBA" id="ARBA00035644"/>
    </source>
</evidence>
<evidence type="ECO:0000313" key="4">
    <source>
        <dbReference type="Proteomes" id="UP000043764"/>
    </source>
</evidence>
<dbReference type="Pfam" id="PF04954">
    <property type="entry name" value="SIP"/>
    <property type="match status" value="1"/>
</dbReference>
<keyword evidence="4" id="KW-1185">Reference proteome</keyword>
<evidence type="ECO:0000313" key="3">
    <source>
        <dbReference type="EMBL" id="CRL12140.1"/>
    </source>
</evidence>
<evidence type="ECO:0000259" key="2">
    <source>
        <dbReference type="PROSITE" id="PS51384"/>
    </source>
</evidence>
<dbReference type="EMBL" id="CVRL01000037">
    <property type="protein sequence ID" value="CRL12140.1"/>
    <property type="molecule type" value="Genomic_DNA"/>
</dbReference>
<dbReference type="STRING" id="481446.NIT7645_03462"/>
<dbReference type="PANTHER" id="PTHR30157:SF0">
    <property type="entry name" value="NADPH-DEPENDENT FERRIC-CHELATE REDUCTASE"/>
    <property type="match status" value="1"/>
</dbReference>
<dbReference type="InterPro" id="IPR039261">
    <property type="entry name" value="FNR_nucleotide-bd"/>
</dbReference>
<dbReference type="Pfam" id="PF08021">
    <property type="entry name" value="FAD_binding_9"/>
    <property type="match status" value="1"/>
</dbReference>
<accession>A0A0H5DIY7</accession>
<gene>
    <name evidence="3" type="primary">viuB</name>
    <name evidence="3" type="ORF">NIT7321_03012</name>
</gene>
<dbReference type="InterPro" id="IPR017927">
    <property type="entry name" value="FAD-bd_FR_type"/>
</dbReference>
<reference evidence="4" key="1">
    <citation type="submission" date="2015-05" db="EMBL/GenBank/DDBJ databases">
        <authorList>
            <person name="Rodrigo-Torres Lidia"/>
            <person name="Arahal R.David."/>
        </authorList>
    </citation>
    <scope>NUCLEOTIDE SEQUENCE [LARGE SCALE GENOMIC DNA]</scope>
    <source>
        <strain evidence="4">CECT 7321</strain>
    </source>
</reference>
<dbReference type="PANTHER" id="PTHR30157">
    <property type="entry name" value="FERRIC REDUCTASE, NADPH-DEPENDENT"/>
    <property type="match status" value="1"/>
</dbReference>
<dbReference type="Gene3D" id="3.40.50.80">
    <property type="entry name" value="Nucleotide-binding domain of ferredoxin-NADP reductase (FNR) module"/>
    <property type="match status" value="1"/>
</dbReference>
<dbReference type="InterPro" id="IPR007037">
    <property type="entry name" value="SIP_rossman_dom"/>
</dbReference>
<comment type="similarity">
    <text evidence="1">Belongs to the SIP oxidoreductase family.</text>
</comment>
<sequence length="269" mass="29657">MSHATSAPSQPKPPRPLPRILTVKTAYRLTPNMIRVTFAGPELAGLPEGREGANCKLMLPEPGESREGFVARLRDGRQPLRRTYTVRHYRPDLQEMDIDFVAHGDTGPASRWAHHAQPGDFLGFAGPGPVKVAQFEADWYLVAADPSALPVAAATLEAMPRDAKGVAIFEITDAADRQDIDAPAGIEMHWMVHPDPLNASDQQERLIRSLDWPDGRVQTCIAGESGVIRSLRAFLHQEKALARADTYISGYWKIGLVEDEHQAMKRAEG</sequence>
<dbReference type="PROSITE" id="PS51384">
    <property type="entry name" value="FAD_FR"/>
    <property type="match status" value="1"/>
</dbReference>
<dbReference type="InterPro" id="IPR039374">
    <property type="entry name" value="SIP_fam"/>
</dbReference>
<dbReference type="InterPro" id="IPR013113">
    <property type="entry name" value="SIP_FAD-bd"/>
</dbReference>
<dbReference type="Gene3D" id="2.40.30.10">
    <property type="entry name" value="Translation factors"/>
    <property type="match status" value="1"/>
</dbReference>
<proteinExistence type="inferred from homology"/>
<dbReference type="AlphaFoldDB" id="A0A0H5DIY7"/>
<organism evidence="3 4">
    <name type="scientific">Phaeobacter italicus</name>
    <dbReference type="NCBI Taxonomy" id="481446"/>
    <lineage>
        <taxon>Bacteria</taxon>
        <taxon>Pseudomonadati</taxon>
        <taxon>Pseudomonadota</taxon>
        <taxon>Alphaproteobacteria</taxon>
        <taxon>Rhodobacterales</taxon>
        <taxon>Roseobacteraceae</taxon>
        <taxon>Phaeobacter</taxon>
    </lineage>
</organism>
<feature type="domain" description="FAD-binding FR-type" evidence="2">
    <location>
        <begin position="16"/>
        <end position="134"/>
    </location>
</feature>
<dbReference type="GO" id="GO:0016491">
    <property type="term" value="F:oxidoreductase activity"/>
    <property type="evidence" value="ECO:0007669"/>
    <property type="project" value="InterPro"/>
</dbReference>
<dbReference type="SUPFAM" id="SSF63380">
    <property type="entry name" value="Riboflavin synthase domain-like"/>
    <property type="match status" value="1"/>
</dbReference>
<name>A0A0H5DIY7_9RHOB</name>
<dbReference type="CDD" id="cd06193">
    <property type="entry name" value="siderophore_interacting"/>
    <property type="match status" value="1"/>
</dbReference>
<dbReference type="RefSeq" id="WP_050673952.1">
    <property type="nucleotide sequence ID" value="NZ_CVRL01000037.1"/>
</dbReference>
<protein>
    <submittedName>
        <fullName evidence="3">Vibriobactin utilization protein ViuB</fullName>
    </submittedName>
</protein>